<dbReference type="Proteomes" id="UP000054270">
    <property type="component" value="Unassembled WGS sequence"/>
</dbReference>
<keyword evidence="4" id="KW-1185">Reference proteome</keyword>
<evidence type="ECO:0000256" key="1">
    <source>
        <dbReference type="SAM" id="MobiDB-lite"/>
    </source>
</evidence>
<dbReference type="SUPFAM" id="SSF55729">
    <property type="entry name" value="Acyl-CoA N-acyltransferases (Nat)"/>
    <property type="match status" value="1"/>
</dbReference>
<name>A0A0D2L8W6_HYPSF</name>
<proteinExistence type="predicted"/>
<dbReference type="PROSITE" id="PS51186">
    <property type="entry name" value="GNAT"/>
    <property type="match status" value="1"/>
</dbReference>
<evidence type="ECO:0000313" key="3">
    <source>
        <dbReference type="EMBL" id="KJA23642.1"/>
    </source>
</evidence>
<dbReference type="STRING" id="945553.A0A0D2L8W6"/>
<evidence type="ECO:0000313" key="4">
    <source>
        <dbReference type="Proteomes" id="UP000054270"/>
    </source>
</evidence>
<dbReference type="InterPro" id="IPR000182">
    <property type="entry name" value="GNAT_dom"/>
</dbReference>
<dbReference type="EMBL" id="KN817542">
    <property type="protein sequence ID" value="KJA23642.1"/>
    <property type="molecule type" value="Genomic_DNA"/>
</dbReference>
<feature type="domain" description="N-acetyltransferase" evidence="2">
    <location>
        <begin position="236"/>
        <end position="368"/>
    </location>
</feature>
<feature type="region of interest" description="Disordered" evidence="1">
    <location>
        <begin position="1"/>
        <end position="32"/>
    </location>
</feature>
<evidence type="ECO:0000259" key="2">
    <source>
        <dbReference type="PROSITE" id="PS51186"/>
    </source>
</evidence>
<dbReference type="OMA" id="DSLDYWP"/>
<reference evidence="4" key="1">
    <citation type="submission" date="2014-04" db="EMBL/GenBank/DDBJ databases">
        <title>Evolutionary Origins and Diversification of the Mycorrhizal Mutualists.</title>
        <authorList>
            <consortium name="DOE Joint Genome Institute"/>
            <consortium name="Mycorrhizal Genomics Consortium"/>
            <person name="Kohler A."/>
            <person name="Kuo A."/>
            <person name="Nagy L.G."/>
            <person name="Floudas D."/>
            <person name="Copeland A."/>
            <person name="Barry K.W."/>
            <person name="Cichocki N."/>
            <person name="Veneault-Fourrey C."/>
            <person name="LaButti K."/>
            <person name="Lindquist E.A."/>
            <person name="Lipzen A."/>
            <person name="Lundell T."/>
            <person name="Morin E."/>
            <person name="Murat C."/>
            <person name="Riley R."/>
            <person name="Ohm R."/>
            <person name="Sun H."/>
            <person name="Tunlid A."/>
            <person name="Henrissat B."/>
            <person name="Grigoriev I.V."/>
            <person name="Hibbett D.S."/>
            <person name="Martin F."/>
        </authorList>
    </citation>
    <scope>NUCLEOTIDE SEQUENCE [LARGE SCALE GENOMIC DNA]</scope>
    <source>
        <strain evidence="4">FD-334 SS-4</strain>
    </source>
</reference>
<organism evidence="3 4">
    <name type="scientific">Hypholoma sublateritium (strain FD-334 SS-4)</name>
    <dbReference type="NCBI Taxonomy" id="945553"/>
    <lineage>
        <taxon>Eukaryota</taxon>
        <taxon>Fungi</taxon>
        <taxon>Dikarya</taxon>
        <taxon>Basidiomycota</taxon>
        <taxon>Agaricomycotina</taxon>
        <taxon>Agaricomycetes</taxon>
        <taxon>Agaricomycetidae</taxon>
        <taxon>Agaricales</taxon>
        <taxon>Agaricineae</taxon>
        <taxon>Strophariaceae</taxon>
        <taxon>Hypholoma</taxon>
    </lineage>
</organism>
<protein>
    <recommendedName>
        <fullName evidence="2">N-acetyltransferase domain-containing protein</fullName>
    </recommendedName>
</protein>
<dbReference type="OrthoDB" id="4080456at2759"/>
<accession>A0A0D2L8W6</accession>
<sequence>MSSNSSDESDYVETKPRRVLKTRPRKRVKYSEPRPTTFEFPLQSLLSILHAQHSDEDSDADDFQSLFDPILVEYLQSRAISEKISVEINEEGARIRPLRHSEIVSSIARLSLIEDPSSSDIITLRKLKLERERNHAGFKGTTIEGLAIPLVPLPATSSNPSVNPEVLEALYSIKSTPFANSFLARLHGQKALLPEGLLGIDWETRTPWMNLMNDIRDHYSFSHPDRECPAAEPAPITYSTLQASQLPQINDLLARSFWAGIDVSDSLEYWPERSTVVAMYKKIIVGVAIISSPIQTYITYLAVKAGWDKAQIARTMLYHLIKMNPTRDFTLHVSTNNSAMLLYNQFGFKAEGFVANFYSAYLDPNSRASKNAYMLRLRHV</sequence>
<gene>
    <name evidence="3" type="ORF">HYPSUDRAFT_201351</name>
</gene>
<dbReference type="AlphaFoldDB" id="A0A0D2L8W6"/>
<dbReference type="Gene3D" id="3.40.630.30">
    <property type="match status" value="1"/>
</dbReference>
<feature type="compositionally biased region" description="Basic residues" evidence="1">
    <location>
        <begin position="17"/>
        <end position="28"/>
    </location>
</feature>
<dbReference type="GO" id="GO:0016747">
    <property type="term" value="F:acyltransferase activity, transferring groups other than amino-acyl groups"/>
    <property type="evidence" value="ECO:0007669"/>
    <property type="project" value="InterPro"/>
</dbReference>
<dbReference type="InterPro" id="IPR016181">
    <property type="entry name" value="Acyl_CoA_acyltransferase"/>
</dbReference>
<dbReference type="Pfam" id="PF13673">
    <property type="entry name" value="Acetyltransf_10"/>
    <property type="match status" value="1"/>
</dbReference>